<evidence type="ECO:0000313" key="1">
    <source>
        <dbReference type="EMBL" id="CUM97374.1"/>
    </source>
</evidence>
<keyword evidence="1" id="KW-0378">Hydrolase</keyword>
<dbReference type="CDD" id="cd07505">
    <property type="entry name" value="HAD_BPGM-like"/>
    <property type="match status" value="1"/>
</dbReference>
<dbReference type="InterPro" id="IPR036412">
    <property type="entry name" value="HAD-like_sf"/>
</dbReference>
<dbReference type="SFLD" id="SFLDG01135">
    <property type="entry name" value="C1.5.6:_HAD__Beta-PGM__Phospha"/>
    <property type="match status" value="1"/>
</dbReference>
<gene>
    <name evidence="1" type="ORF">ERS852448_01307</name>
</gene>
<organism evidence="1 2">
    <name type="scientific">Eubacterium ramulus</name>
    <dbReference type="NCBI Taxonomy" id="39490"/>
    <lineage>
        <taxon>Bacteria</taxon>
        <taxon>Bacillati</taxon>
        <taxon>Bacillota</taxon>
        <taxon>Clostridia</taxon>
        <taxon>Eubacteriales</taxon>
        <taxon>Eubacteriaceae</taxon>
        <taxon>Eubacterium</taxon>
    </lineage>
</organism>
<sequence>MMIEQKEAVIFDLDGTMTDSMWIWEEIDQDFFRQQGLPMPEHLHEEIEGMSFTETAQYFIRKYQLSKNVEEVKELWNRIALDKYIHETTLKPGLDEFLQLLKKQHIKIGIATSNSRLLLDAFLDARNLTGCIDAITTSCDVNKGKPEPDVYLKTAEKLAVSPQHCLVFEDIPMGILAGKRAGMTVCAVEDDYSALLRAEKYSLADYYITDYRQVLDHTYEDLRGFK</sequence>
<dbReference type="InterPro" id="IPR023214">
    <property type="entry name" value="HAD_sf"/>
</dbReference>
<dbReference type="Proteomes" id="UP000095492">
    <property type="component" value="Unassembled WGS sequence"/>
</dbReference>
<dbReference type="SFLD" id="SFLDS00003">
    <property type="entry name" value="Haloacid_Dehalogenase"/>
    <property type="match status" value="1"/>
</dbReference>
<dbReference type="NCBIfam" id="TIGR01509">
    <property type="entry name" value="HAD-SF-IA-v3"/>
    <property type="match status" value="1"/>
</dbReference>
<dbReference type="InterPro" id="IPR006439">
    <property type="entry name" value="HAD-SF_hydro_IA"/>
</dbReference>
<dbReference type="Pfam" id="PF13419">
    <property type="entry name" value="HAD_2"/>
    <property type="match status" value="1"/>
</dbReference>
<dbReference type="Gene3D" id="1.10.150.240">
    <property type="entry name" value="Putative phosphatase, domain 2"/>
    <property type="match status" value="1"/>
</dbReference>
<dbReference type="STRING" id="39490.ERS852448_01307"/>
<dbReference type="Gene3D" id="3.40.50.1000">
    <property type="entry name" value="HAD superfamily/HAD-like"/>
    <property type="match status" value="1"/>
</dbReference>
<evidence type="ECO:0000313" key="2">
    <source>
        <dbReference type="Proteomes" id="UP000095492"/>
    </source>
</evidence>
<dbReference type="InterPro" id="IPR041492">
    <property type="entry name" value="HAD_2"/>
</dbReference>
<protein>
    <submittedName>
        <fullName evidence="1">Phosphorylated carbohydrates phosphatase TM_1254</fullName>
        <ecNumber evidence="1">3.1.3.-</ecNumber>
    </submittedName>
</protein>
<dbReference type="PANTHER" id="PTHR18901">
    <property type="entry name" value="2-DEOXYGLUCOSE-6-PHOSPHATE PHOSPHATASE 2"/>
    <property type="match status" value="1"/>
</dbReference>
<dbReference type="RefSeq" id="WP_341437685.1">
    <property type="nucleotide sequence ID" value="NZ_CP173382.1"/>
</dbReference>
<dbReference type="SFLD" id="SFLDG01129">
    <property type="entry name" value="C1.5:_HAD__Beta-PGM__Phosphata"/>
    <property type="match status" value="1"/>
</dbReference>
<dbReference type="PANTHER" id="PTHR18901:SF38">
    <property type="entry name" value="PSEUDOURIDINE-5'-PHOSPHATASE"/>
    <property type="match status" value="1"/>
</dbReference>
<reference evidence="1 2" key="1">
    <citation type="submission" date="2015-09" db="EMBL/GenBank/DDBJ databases">
        <authorList>
            <consortium name="Pathogen Informatics"/>
        </authorList>
    </citation>
    <scope>NUCLEOTIDE SEQUENCE [LARGE SCALE GENOMIC DNA]</scope>
    <source>
        <strain evidence="1 2">2789STDY5608891</strain>
    </source>
</reference>
<accession>A0A173T3K0</accession>
<dbReference type="PRINTS" id="PR00413">
    <property type="entry name" value="HADHALOGNASE"/>
</dbReference>
<dbReference type="GeneID" id="97390739"/>
<dbReference type="EC" id="3.1.3.-" evidence="1"/>
<proteinExistence type="predicted"/>
<dbReference type="GO" id="GO:0016791">
    <property type="term" value="F:phosphatase activity"/>
    <property type="evidence" value="ECO:0007669"/>
    <property type="project" value="TreeGrafter"/>
</dbReference>
<name>A0A173T3K0_EUBRA</name>
<dbReference type="AlphaFoldDB" id="A0A173T3K0"/>
<dbReference type="EMBL" id="CYYA01000007">
    <property type="protein sequence ID" value="CUM97374.1"/>
    <property type="molecule type" value="Genomic_DNA"/>
</dbReference>
<dbReference type="InterPro" id="IPR023198">
    <property type="entry name" value="PGP-like_dom2"/>
</dbReference>
<dbReference type="SUPFAM" id="SSF56784">
    <property type="entry name" value="HAD-like"/>
    <property type="match status" value="1"/>
</dbReference>